<proteinExistence type="predicted"/>
<evidence type="ECO:0000313" key="2">
    <source>
        <dbReference type="Proteomes" id="UP000076038"/>
    </source>
</evidence>
<dbReference type="RefSeq" id="WP_027497606.1">
    <property type="nucleotide sequence ID" value="NZ_CAKKLU010000008.1"/>
</dbReference>
<sequence length="78" mass="8653">MVGRFERNKDTVQDFTESAATHVGRIVVIIAGAVRDVTREIGDLITDGIEMREAAKKAERDAPLGTVINGEFETRDRH</sequence>
<accession>A0A143QRM4</accession>
<dbReference type="EMBL" id="CP015220">
    <property type="protein sequence ID" value="AMY25833.1"/>
    <property type="molecule type" value="Genomic_DNA"/>
</dbReference>
<reference evidence="1 2" key="1">
    <citation type="journal article" date="2016" name="Genome Announc.">
        <title>Complete Genome and Plasmid Sequences for Rhodococcus fascians D188 and Draft Sequences for Rhodococcus Isolates PBTS 1 and PBTS 2.</title>
        <authorList>
            <person name="Stamler R.A."/>
            <person name="Vereecke D."/>
            <person name="Zhang Y."/>
            <person name="Schilkey F."/>
            <person name="Devitt N."/>
            <person name="Randall J.J."/>
        </authorList>
    </citation>
    <scope>NUCLEOTIDE SEQUENCE [LARGE SCALE GENOMIC DNA]</scope>
    <source>
        <strain evidence="1 2">PBTS2</strain>
    </source>
</reference>
<gene>
    <name evidence="1" type="ORF">A3Q41_04563</name>
</gene>
<dbReference type="PATRIC" id="fig|1653479.3.peg.4618"/>
<dbReference type="OrthoDB" id="4774779at2"/>
<protein>
    <submittedName>
        <fullName evidence="1">Uncharacterized protein</fullName>
    </submittedName>
</protein>
<reference evidence="2" key="2">
    <citation type="submission" date="2016-04" db="EMBL/GenBank/DDBJ databases">
        <title>Complete Genome and Plasmid Sequences for Rhodococcus fascians D188 and Draft Sequences for Rhodococcus spp. Isolates PBTS 1 and PBTS 2.</title>
        <authorList>
            <person name="Stamer R."/>
            <person name="Vereecke D."/>
            <person name="Zhang Y."/>
            <person name="Schilkey F."/>
            <person name="Devitt N."/>
            <person name="Randall J."/>
        </authorList>
    </citation>
    <scope>NUCLEOTIDE SEQUENCE [LARGE SCALE GENOMIC DNA]</scope>
    <source>
        <strain evidence="2">PBTS2</strain>
    </source>
</reference>
<name>A0A143QRM4_RHOFA</name>
<keyword evidence="2" id="KW-1185">Reference proteome</keyword>
<dbReference type="AlphaFoldDB" id="A0A143QRM4"/>
<dbReference type="GeneID" id="93554798"/>
<dbReference type="Proteomes" id="UP000076038">
    <property type="component" value="Chromosome"/>
</dbReference>
<organism evidence="1 2">
    <name type="scientific">Rhodococcoides fascians</name>
    <name type="common">Rhodococcus fascians</name>
    <dbReference type="NCBI Taxonomy" id="1828"/>
    <lineage>
        <taxon>Bacteria</taxon>
        <taxon>Bacillati</taxon>
        <taxon>Actinomycetota</taxon>
        <taxon>Actinomycetes</taxon>
        <taxon>Mycobacteriales</taxon>
        <taxon>Nocardiaceae</taxon>
        <taxon>Rhodococcoides</taxon>
    </lineage>
</organism>
<dbReference type="KEGG" id="rhs:A3Q41_04563"/>
<evidence type="ECO:0000313" key="1">
    <source>
        <dbReference type="EMBL" id="AMY25833.1"/>
    </source>
</evidence>